<sequence>MTALPARSTTVSVLVLSWRGSGRQSGVPLKVSDFPTVMGIGALKHHRGGASAAFGGIEDDAVLSYPVVAKAWVARIIQDDCRTGCVRWSPVKTPWPGTNGCGIPIQLATNAGNERSETASRDSTRRVGRQR</sequence>
<organism evidence="2 3">
    <name type="scientific">Karstenula rhodostoma CBS 690.94</name>
    <dbReference type="NCBI Taxonomy" id="1392251"/>
    <lineage>
        <taxon>Eukaryota</taxon>
        <taxon>Fungi</taxon>
        <taxon>Dikarya</taxon>
        <taxon>Ascomycota</taxon>
        <taxon>Pezizomycotina</taxon>
        <taxon>Dothideomycetes</taxon>
        <taxon>Pleosporomycetidae</taxon>
        <taxon>Pleosporales</taxon>
        <taxon>Massarineae</taxon>
        <taxon>Didymosphaeriaceae</taxon>
        <taxon>Karstenula</taxon>
    </lineage>
</organism>
<accession>A0A9P4P6D1</accession>
<protein>
    <submittedName>
        <fullName evidence="2">Uncharacterized protein</fullName>
    </submittedName>
</protein>
<evidence type="ECO:0000313" key="3">
    <source>
        <dbReference type="Proteomes" id="UP000799764"/>
    </source>
</evidence>
<reference evidence="2" key="1">
    <citation type="journal article" date="2020" name="Stud. Mycol.">
        <title>101 Dothideomycetes genomes: a test case for predicting lifestyles and emergence of pathogens.</title>
        <authorList>
            <person name="Haridas S."/>
            <person name="Albert R."/>
            <person name="Binder M."/>
            <person name="Bloem J."/>
            <person name="Labutti K."/>
            <person name="Salamov A."/>
            <person name="Andreopoulos B."/>
            <person name="Baker S."/>
            <person name="Barry K."/>
            <person name="Bills G."/>
            <person name="Bluhm B."/>
            <person name="Cannon C."/>
            <person name="Castanera R."/>
            <person name="Culley D."/>
            <person name="Daum C."/>
            <person name="Ezra D."/>
            <person name="Gonzalez J."/>
            <person name="Henrissat B."/>
            <person name="Kuo A."/>
            <person name="Liang C."/>
            <person name="Lipzen A."/>
            <person name="Lutzoni F."/>
            <person name="Magnuson J."/>
            <person name="Mondo S."/>
            <person name="Nolan M."/>
            <person name="Ohm R."/>
            <person name="Pangilinan J."/>
            <person name="Park H.-J."/>
            <person name="Ramirez L."/>
            <person name="Alfaro M."/>
            <person name="Sun H."/>
            <person name="Tritt A."/>
            <person name="Yoshinaga Y."/>
            <person name="Zwiers L.-H."/>
            <person name="Turgeon B."/>
            <person name="Goodwin S."/>
            <person name="Spatafora J."/>
            <person name="Crous P."/>
            <person name="Grigoriev I."/>
        </authorList>
    </citation>
    <scope>NUCLEOTIDE SEQUENCE</scope>
    <source>
        <strain evidence="2">CBS 690.94</strain>
    </source>
</reference>
<feature type="region of interest" description="Disordered" evidence="1">
    <location>
        <begin position="106"/>
        <end position="131"/>
    </location>
</feature>
<evidence type="ECO:0000256" key="1">
    <source>
        <dbReference type="SAM" id="MobiDB-lite"/>
    </source>
</evidence>
<dbReference type="EMBL" id="MU001516">
    <property type="protein sequence ID" value="KAF2437321.1"/>
    <property type="molecule type" value="Genomic_DNA"/>
</dbReference>
<keyword evidence="3" id="KW-1185">Reference proteome</keyword>
<feature type="compositionally biased region" description="Basic and acidic residues" evidence="1">
    <location>
        <begin position="114"/>
        <end position="125"/>
    </location>
</feature>
<dbReference type="Proteomes" id="UP000799764">
    <property type="component" value="Unassembled WGS sequence"/>
</dbReference>
<comment type="caution">
    <text evidence="2">The sequence shown here is derived from an EMBL/GenBank/DDBJ whole genome shotgun (WGS) entry which is preliminary data.</text>
</comment>
<evidence type="ECO:0000313" key="2">
    <source>
        <dbReference type="EMBL" id="KAF2437321.1"/>
    </source>
</evidence>
<dbReference type="AlphaFoldDB" id="A0A9P4P6D1"/>
<gene>
    <name evidence="2" type="ORF">P171DRAFT_478018</name>
</gene>
<name>A0A9P4P6D1_9PLEO</name>
<proteinExistence type="predicted"/>